<evidence type="ECO:0000256" key="2">
    <source>
        <dbReference type="ARBA" id="ARBA00009320"/>
    </source>
</evidence>
<comment type="catalytic activity">
    <reaction evidence="9">
        <text>L-valine + 2-oxoglutarate = 3-methyl-2-oxobutanoate + L-glutamate</text>
        <dbReference type="Rhea" id="RHEA:24813"/>
        <dbReference type="ChEBI" id="CHEBI:11851"/>
        <dbReference type="ChEBI" id="CHEBI:16810"/>
        <dbReference type="ChEBI" id="CHEBI:29985"/>
        <dbReference type="ChEBI" id="CHEBI:57762"/>
        <dbReference type="EC" id="2.6.1.42"/>
    </reaction>
</comment>
<dbReference type="PROSITE" id="PS00770">
    <property type="entry name" value="AA_TRANSFER_CLASS_4"/>
    <property type="match status" value="1"/>
</dbReference>
<dbReference type="PANTHER" id="PTHR11825:SF69">
    <property type="entry name" value="BRANCHED-CHAIN-AMINO-ACID AMINOTRANSFERASE"/>
    <property type="match status" value="1"/>
</dbReference>
<dbReference type="InterPro" id="IPR043131">
    <property type="entry name" value="BCAT-like_N"/>
</dbReference>
<dbReference type="Gene3D" id="3.20.10.10">
    <property type="entry name" value="D-amino Acid Aminotransferase, subunit A, domain 2"/>
    <property type="match status" value="1"/>
</dbReference>
<keyword evidence="11" id="KW-1185">Reference proteome</keyword>
<dbReference type="FunFam" id="3.30.470.10:FF:000012">
    <property type="entry name" value="Branched-chain-amino-acid aminotransferase"/>
    <property type="match status" value="1"/>
</dbReference>
<evidence type="ECO:0000256" key="7">
    <source>
        <dbReference type="RuleBase" id="RU004106"/>
    </source>
</evidence>
<comment type="catalytic activity">
    <reaction evidence="9">
        <text>L-isoleucine + 2-oxoglutarate = (S)-3-methyl-2-oxopentanoate + L-glutamate</text>
        <dbReference type="Rhea" id="RHEA:24801"/>
        <dbReference type="ChEBI" id="CHEBI:16810"/>
        <dbReference type="ChEBI" id="CHEBI:29985"/>
        <dbReference type="ChEBI" id="CHEBI:35146"/>
        <dbReference type="ChEBI" id="CHEBI:58045"/>
        <dbReference type="EC" id="2.6.1.42"/>
    </reaction>
</comment>
<comment type="similarity">
    <text evidence="2 7">Belongs to the class-IV pyridoxal-phosphate-dependent aminotransferase family.</text>
</comment>
<keyword evidence="9" id="KW-0028">Amino-acid biosynthesis</keyword>
<dbReference type="InterPro" id="IPR036038">
    <property type="entry name" value="Aminotransferase-like"/>
</dbReference>
<evidence type="ECO:0000256" key="5">
    <source>
        <dbReference type="ARBA" id="ARBA00022898"/>
    </source>
</evidence>
<dbReference type="GO" id="GO:0004084">
    <property type="term" value="F:branched-chain-amino-acid transaminase activity"/>
    <property type="evidence" value="ECO:0007669"/>
    <property type="project" value="UniProtKB-EC"/>
</dbReference>
<dbReference type="OrthoDB" id="1732691at2759"/>
<evidence type="ECO:0000256" key="9">
    <source>
        <dbReference type="RuleBase" id="RU004517"/>
    </source>
</evidence>
<evidence type="ECO:0000256" key="1">
    <source>
        <dbReference type="ARBA" id="ARBA00001933"/>
    </source>
</evidence>
<dbReference type="PIRSF" id="PIRSF006468">
    <property type="entry name" value="BCAT1"/>
    <property type="match status" value="1"/>
</dbReference>
<comment type="caution">
    <text evidence="10">The sequence shown here is derived from an EMBL/GenBank/DDBJ whole genome shotgun (WGS) entry which is preliminary data.</text>
</comment>
<reference evidence="10" key="1">
    <citation type="submission" date="2021-10" db="EMBL/GenBank/DDBJ databases">
        <authorList>
            <person name="Piombo E."/>
        </authorList>
    </citation>
    <scope>NUCLEOTIDE SEQUENCE</scope>
</reference>
<keyword evidence="5 8" id="KW-0663">Pyridoxal phosphate</keyword>
<evidence type="ECO:0000313" key="10">
    <source>
        <dbReference type="EMBL" id="CAH0021404.1"/>
    </source>
</evidence>
<evidence type="ECO:0000256" key="3">
    <source>
        <dbReference type="ARBA" id="ARBA00022576"/>
    </source>
</evidence>
<dbReference type="CDD" id="cd01557">
    <property type="entry name" value="BCAT_beta_family"/>
    <property type="match status" value="1"/>
</dbReference>
<proteinExistence type="inferred from homology"/>
<dbReference type="EMBL" id="CABFNQ020000654">
    <property type="protein sequence ID" value="CAH0021404.1"/>
    <property type="molecule type" value="Genomic_DNA"/>
</dbReference>
<dbReference type="GO" id="GO:0005739">
    <property type="term" value="C:mitochondrion"/>
    <property type="evidence" value="ECO:0007669"/>
    <property type="project" value="TreeGrafter"/>
</dbReference>
<dbReference type="EC" id="2.6.1.42" evidence="9"/>
<evidence type="ECO:0000256" key="6">
    <source>
        <dbReference type="PIRSR" id="PIRSR006468-1"/>
    </source>
</evidence>
<comment type="cofactor">
    <cofactor evidence="1 8">
        <name>pyridoxal 5'-phosphate</name>
        <dbReference type="ChEBI" id="CHEBI:597326"/>
    </cofactor>
</comment>
<dbReference type="GO" id="GO:0009098">
    <property type="term" value="P:L-leucine biosynthetic process"/>
    <property type="evidence" value="ECO:0007669"/>
    <property type="project" value="TreeGrafter"/>
</dbReference>
<dbReference type="SUPFAM" id="SSF56752">
    <property type="entry name" value="D-aminoacid aminotransferase-like PLP-dependent enzymes"/>
    <property type="match status" value="1"/>
</dbReference>
<keyword evidence="9" id="KW-0100">Branched-chain amino acid biosynthesis</keyword>
<dbReference type="Pfam" id="PF01063">
    <property type="entry name" value="Aminotran_4"/>
    <property type="match status" value="1"/>
</dbReference>
<keyword evidence="3 9" id="KW-0032">Aminotransferase</keyword>
<dbReference type="InterPro" id="IPR018300">
    <property type="entry name" value="Aminotrans_IV_CS"/>
</dbReference>
<gene>
    <name evidence="10" type="ORF">CRHIZ90672A_00011735</name>
</gene>
<sequence>MAPTTVPLSGTQVNASGLKGTEALANGSNAAQLDASKIKYIFTANPRAVPDEATANASDETICTDHMITVVWRAYTGWEAPELKPYGPLSIMPTASVLNYATECFEGMKAYRGDDGKLRLFRPNLNCERLNVSASRISLPTFDAAEMEKLILTLLSVDGPRWLPKDRAGGFLYIRPILIGTQPRIGVNAPKEALFYIMAGFIPRLDSYPGGMRLHTSPDDLVRAWAGGYGYAKIGANYGPSMIAKQGPHMQGFHEILWLYGDKGECTEAGASNFFVVWKRKDGKTELITAPLDDKLILSGVTRRSCLEFVRQKLVGDIEVAERKFTIGELFEAQAEGRILESFATGTGFFICPISQIRHRGQDIMIPIDPEIQAGEITHKIKTVLGDILYGRSNHSWGVVVPENE</sequence>
<evidence type="ECO:0000256" key="4">
    <source>
        <dbReference type="ARBA" id="ARBA00022679"/>
    </source>
</evidence>
<accession>A0A9N9VEE8</accession>
<dbReference type="InterPro" id="IPR001544">
    <property type="entry name" value="Aminotrans_IV"/>
</dbReference>
<evidence type="ECO:0000256" key="8">
    <source>
        <dbReference type="RuleBase" id="RU004516"/>
    </source>
</evidence>
<organism evidence="10 11">
    <name type="scientific">Clonostachys rhizophaga</name>
    <dbReference type="NCBI Taxonomy" id="160324"/>
    <lineage>
        <taxon>Eukaryota</taxon>
        <taxon>Fungi</taxon>
        <taxon>Dikarya</taxon>
        <taxon>Ascomycota</taxon>
        <taxon>Pezizomycotina</taxon>
        <taxon>Sordariomycetes</taxon>
        <taxon>Hypocreomycetidae</taxon>
        <taxon>Hypocreales</taxon>
        <taxon>Bionectriaceae</taxon>
        <taxon>Clonostachys</taxon>
    </lineage>
</organism>
<comment type="catalytic activity">
    <reaction evidence="9">
        <text>L-leucine + 2-oxoglutarate = 4-methyl-2-oxopentanoate + L-glutamate</text>
        <dbReference type="Rhea" id="RHEA:18321"/>
        <dbReference type="ChEBI" id="CHEBI:16810"/>
        <dbReference type="ChEBI" id="CHEBI:17865"/>
        <dbReference type="ChEBI" id="CHEBI:29985"/>
        <dbReference type="ChEBI" id="CHEBI:57427"/>
        <dbReference type="EC" id="2.6.1.42"/>
    </reaction>
</comment>
<feature type="modified residue" description="N6-(pyridoxal phosphate)lysine" evidence="6">
    <location>
        <position position="233"/>
    </location>
</feature>
<protein>
    <recommendedName>
        <fullName evidence="9">Branched-chain-amino-acid aminotransferase</fullName>
        <ecNumber evidence="9">2.6.1.42</ecNumber>
    </recommendedName>
</protein>
<dbReference type="GO" id="GO:0009099">
    <property type="term" value="P:L-valine biosynthetic process"/>
    <property type="evidence" value="ECO:0007669"/>
    <property type="project" value="TreeGrafter"/>
</dbReference>
<dbReference type="Gene3D" id="3.30.470.10">
    <property type="match status" value="1"/>
</dbReference>
<evidence type="ECO:0000313" key="11">
    <source>
        <dbReference type="Proteomes" id="UP000696573"/>
    </source>
</evidence>
<dbReference type="InterPro" id="IPR033939">
    <property type="entry name" value="BCAT_family"/>
</dbReference>
<dbReference type="InterPro" id="IPR043132">
    <property type="entry name" value="BCAT-like_C"/>
</dbReference>
<dbReference type="InterPro" id="IPR005786">
    <property type="entry name" value="B_amino_transII"/>
</dbReference>
<dbReference type="AlphaFoldDB" id="A0A9N9VEE8"/>
<keyword evidence="4 9" id="KW-0808">Transferase</keyword>
<dbReference type="Proteomes" id="UP000696573">
    <property type="component" value="Unassembled WGS sequence"/>
</dbReference>
<name>A0A9N9VEE8_9HYPO</name>
<dbReference type="PANTHER" id="PTHR11825">
    <property type="entry name" value="SUBGROUP IIII AMINOTRANSFERASE"/>
    <property type="match status" value="1"/>
</dbReference>